<dbReference type="PROSITE" id="PS51410">
    <property type="entry name" value="BH4_AAA_HYDROXYL_2"/>
    <property type="match status" value="1"/>
</dbReference>
<dbReference type="Proteomes" id="UP000214596">
    <property type="component" value="Unassembled WGS sequence"/>
</dbReference>
<evidence type="ECO:0000256" key="1">
    <source>
        <dbReference type="SAM" id="SignalP"/>
    </source>
</evidence>
<evidence type="ECO:0000313" key="4">
    <source>
        <dbReference type="Proteomes" id="UP000214596"/>
    </source>
</evidence>
<proteinExistence type="predicted"/>
<dbReference type="Gene3D" id="3.40.50.2300">
    <property type="match status" value="1"/>
</dbReference>
<feature type="non-terminal residue" evidence="3">
    <location>
        <position position="69"/>
    </location>
</feature>
<dbReference type="Pfam" id="PF00532">
    <property type="entry name" value="Peripla_BP_1"/>
    <property type="match status" value="1"/>
</dbReference>
<evidence type="ECO:0000259" key="2">
    <source>
        <dbReference type="PROSITE" id="PS51410"/>
    </source>
</evidence>
<dbReference type="EMBL" id="NIXT01002108">
    <property type="protein sequence ID" value="OXE30547.1"/>
    <property type="molecule type" value="Genomic_DNA"/>
</dbReference>
<feature type="signal peptide" evidence="1">
    <location>
        <begin position="1"/>
        <end position="29"/>
    </location>
</feature>
<dbReference type="GO" id="GO:0016714">
    <property type="term" value="F:oxidoreductase activity, acting on paired donors, with incorporation or reduction of molecular oxygen, reduced pteridine as one donor, and incorporation of one atom of oxygen"/>
    <property type="evidence" value="ECO:0007669"/>
    <property type="project" value="InterPro"/>
</dbReference>
<protein>
    <submittedName>
        <fullName evidence="3">TMAO reductase system protein TorT</fullName>
    </submittedName>
</protein>
<sequence>MVINQRSIRTIFKHSVLAASLCASLPSVAAEKICAIYPHLKDSYWLSVNYGMVSEAEKQGVNLRVLEAG</sequence>
<dbReference type="InterPro" id="IPR019774">
    <property type="entry name" value="Aromatic-AA_hydroxylase_C"/>
</dbReference>
<accession>A0A227J7V0</accession>
<dbReference type="InterPro" id="IPR001761">
    <property type="entry name" value="Peripla_BP/Lac1_sug-bd_dom"/>
</dbReference>
<dbReference type="AlphaFoldDB" id="A0A227J7V0"/>
<gene>
    <name evidence="3" type="ORF">CA163_22775</name>
</gene>
<reference evidence="3 4" key="1">
    <citation type="journal article" date="2017" name="Appl. Environ. Microbiol.">
        <title>Parallel evolution of two clades of a major Atlantic endemic Vibrio parahaemolyticus pathogen lineage by independent acquisition of related pathogenicity islands.</title>
        <authorList>
            <person name="Xu F."/>
            <person name="Gonzalez-Escalona N."/>
            <person name="Drees K.P."/>
            <person name="Sebra R.P."/>
            <person name="Cooper V.S."/>
            <person name="Jones S.H."/>
            <person name="Whistler C.A."/>
        </authorList>
    </citation>
    <scope>NUCLEOTIDE SEQUENCE [LARGE SCALE GENOMIC DNA]</scope>
    <source>
        <strain evidence="3 4">MAVP-3</strain>
    </source>
</reference>
<feature type="chain" id="PRO_5012375585" evidence="1">
    <location>
        <begin position="30"/>
        <end position="69"/>
    </location>
</feature>
<comment type="caution">
    <text evidence="3">The sequence shown here is derived from an EMBL/GenBank/DDBJ whole genome shotgun (WGS) entry which is preliminary data.</text>
</comment>
<evidence type="ECO:0000313" key="3">
    <source>
        <dbReference type="EMBL" id="OXE30547.1"/>
    </source>
</evidence>
<keyword evidence="1" id="KW-0732">Signal</keyword>
<feature type="domain" description="Biopterin-dependent aromatic amino acid hydroxylase family profile" evidence="2">
    <location>
        <begin position="1"/>
        <end position="69"/>
    </location>
</feature>
<name>A0A227J7V0_VIBPH</name>
<organism evidence="3 4">
    <name type="scientific">Vibrio parahaemolyticus</name>
    <dbReference type="NCBI Taxonomy" id="670"/>
    <lineage>
        <taxon>Bacteria</taxon>
        <taxon>Pseudomonadati</taxon>
        <taxon>Pseudomonadota</taxon>
        <taxon>Gammaproteobacteria</taxon>
        <taxon>Vibrionales</taxon>
        <taxon>Vibrionaceae</taxon>
        <taxon>Vibrio</taxon>
    </lineage>
</organism>